<evidence type="ECO:0000313" key="7">
    <source>
        <dbReference type="Proteomes" id="UP001519460"/>
    </source>
</evidence>
<dbReference type="Proteomes" id="UP001519460">
    <property type="component" value="Unassembled WGS sequence"/>
</dbReference>
<dbReference type="PANTHER" id="PTHR22923:SF116">
    <property type="entry name" value="C1Q DOMAIN-CONTAINING PROTEIN"/>
    <property type="match status" value="1"/>
</dbReference>
<reference evidence="6 7" key="1">
    <citation type="journal article" date="2023" name="Sci. Data">
        <title>Genome assembly of the Korean intertidal mud-creeper Batillaria attramentaria.</title>
        <authorList>
            <person name="Patra A.K."/>
            <person name="Ho P.T."/>
            <person name="Jun S."/>
            <person name="Lee S.J."/>
            <person name="Kim Y."/>
            <person name="Won Y.J."/>
        </authorList>
    </citation>
    <scope>NUCLEOTIDE SEQUENCE [LARGE SCALE GENOMIC DNA]</scope>
    <source>
        <strain evidence="6">Wonlab-2016</strain>
    </source>
</reference>
<name>A0ABD0J5L6_9CAEN</name>
<dbReference type="AlphaFoldDB" id="A0ABD0J5L6"/>
<organism evidence="6 7">
    <name type="scientific">Batillaria attramentaria</name>
    <dbReference type="NCBI Taxonomy" id="370345"/>
    <lineage>
        <taxon>Eukaryota</taxon>
        <taxon>Metazoa</taxon>
        <taxon>Spiralia</taxon>
        <taxon>Lophotrochozoa</taxon>
        <taxon>Mollusca</taxon>
        <taxon>Gastropoda</taxon>
        <taxon>Caenogastropoda</taxon>
        <taxon>Sorbeoconcha</taxon>
        <taxon>Cerithioidea</taxon>
        <taxon>Batillariidae</taxon>
        <taxon>Batillaria</taxon>
    </lineage>
</organism>
<gene>
    <name evidence="6" type="ORF">BaRGS_00038516</name>
</gene>
<dbReference type="InterPro" id="IPR001073">
    <property type="entry name" value="C1q_dom"/>
</dbReference>
<proteinExistence type="predicted"/>
<evidence type="ECO:0000259" key="5">
    <source>
        <dbReference type="PROSITE" id="PS50871"/>
    </source>
</evidence>
<dbReference type="EMBL" id="JACVVK020000625">
    <property type="protein sequence ID" value="KAK7462068.1"/>
    <property type="molecule type" value="Genomic_DNA"/>
</dbReference>
<dbReference type="InterPro" id="IPR050822">
    <property type="entry name" value="Cerebellin_Synaptic_Org"/>
</dbReference>
<feature type="signal peptide" evidence="4">
    <location>
        <begin position="1"/>
        <end position="20"/>
    </location>
</feature>
<keyword evidence="7" id="KW-1185">Reference proteome</keyword>
<comment type="subcellular location">
    <subcellularLocation>
        <location evidence="1">Secreted</location>
    </subcellularLocation>
</comment>
<feature type="domain" description="C1q" evidence="5">
    <location>
        <begin position="83"/>
        <end position="220"/>
    </location>
</feature>
<keyword evidence="3 4" id="KW-0732">Signal</keyword>
<dbReference type="PROSITE" id="PS50871">
    <property type="entry name" value="C1Q"/>
    <property type="match status" value="1"/>
</dbReference>
<keyword evidence="2" id="KW-0964">Secreted</keyword>
<sequence length="220" mass="23854">MAGVLVKCLALAVLVATVCTEEKGHDIKRTDDVSVSSLQTLVQQQAALIQTMQADLTAAKHRLSTLEHGFHTHDTKISNIQQKQAQAAAFTVRFAHDNGTTGLPLATHSTLIFDKIVYNLGNGYSTRTGIFTAPVSGVYSFFLNAMSVTSHHALRLQIAREGSTLDTVYAEGGNDVNDQGSSEVTTHLRAGQQVWVRQYNGNAVRGGYYTIFTGYLVHAD</sequence>
<dbReference type="InterPro" id="IPR008983">
    <property type="entry name" value="Tumour_necrosis_fac-like_dom"/>
</dbReference>
<comment type="caution">
    <text evidence="6">The sequence shown here is derived from an EMBL/GenBank/DDBJ whole genome shotgun (WGS) entry which is preliminary data.</text>
</comment>
<evidence type="ECO:0000256" key="4">
    <source>
        <dbReference type="SAM" id="SignalP"/>
    </source>
</evidence>
<dbReference type="SMART" id="SM00110">
    <property type="entry name" value="C1Q"/>
    <property type="match status" value="1"/>
</dbReference>
<evidence type="ECO:0000256" key="1">
    <source>
        <dbReference type="ARBA" id="ARBA00004613"/>
    </source>
</evidence>
<dbReference type="SUPFAM" id="SSF49842">
    <property type="entry name" value="TNF-like"/>
    <property type="match status" value="1"/>
</dbReference>
<dbReference type="PANTHER" id="PTHR22923">
    <property type="entry name" value="CEREBELLIN-RELATED"/>
    <property type="match status" value="1"/>
</dbReference>
<dbReference type="Pfam" id="PF00386">
    <property type="entry name" value="C1q"/>
    <property type="match status" value="1"/>
</dbReference>
<accession>A0ABD0J5L6</accession>
<evidence type="ECO:0000256" key="2">
    <source>
        <dbReference type="ARBA" id="ARBA00022525"/>
    </source>
</evidence>
<dbReference type="GO" id="GO:0005576">
    <property type="term" value="C:extracellular region"/>
    <property type="evidence" value="ECO:0007669"/>
    <property type="project" value="UniProtKB-SubCell"/>
</dbReference>
<feature type="chain" id="PRO_5044876675" description="C1q domain-containing protein" evidence="4">
    <location>
        <begin position="21"/>
        <end position="220"/>
    </location>
</feature>
<protein>
    <recommendedName>
        <fullName evidence="5">C1q domain-containing protein</fullName>
    </recommendedName>
</protein>
<dbReference type="PRINTS" id="PR00007">
    <property type="entry name" value="COMPLEMNTC1Q"/>
</dbReference>
<dbReference type="Gene3D" id="2.60.120.40">
    <property type="match status" value="1"/>
</dbReference>
<evidence type="ECO:0000256" key="3">
    <source>
        <dbReference type="ARBA" id="ARBA00022729"/>
    </source>
</evidence>
<evidence type="ECO:0000313" key="6">
    <source>
        <dbReference type="EMBL" id="KAK7462068.1"/>
    </source>
</evidence>